<protein>
    <submittedName>
        <fullName evidence="2">Nicotinamidase-related amidase</fullName>
    </submittedName>
</protein>
<sequence length="176" mass="19241">MLIEVEKSTLLLVDFQSRLMPAIHEGERVTAQAVRLGQIAKLLHVPIIGTEQSPAKLGGNEEAIKLLCEKTVSKVHFNACADGLPGVLPRTRRQIMIAGCEAHICMLQTALGLLAHGFVVRVVTDAVGSRKASDRDTALVRLQQAGAEMVTVEMVAYEWVRSSEHPAFRQILPLIK</sequence>
<accession>A0A840RU03</accession>
<dbReference type="PANTHER" id="PTHR14119:SF3">
    <property type="entry name" value="ISOCHORISMATASE DOMAIN-CONTAINING PROTEIN 2"/>
    <property type="match status" value="1"/>
</dbReference>
<feature type="domain" description="Isochorismatase-like" evidence="1">
    <location>
        <begin position="9"/>
        <end position="153"/>
    </location>
</feature>
<dbReference type="AlphaFoldDB" id="A0A840RU03"/>
<dbReference type="RefSeq" id="WP_168051368.1">
    <property type="nucleotide sequence ID" value="NZ_JAAOZT010000001.1"/>
</dbReference>
<dbReference type="SUPFAM" id="SSF52499">
    <property type="entry name" value="Isochorismatase-like hydrolases"/>
    <property type="match status" value="1"/>
</dbReference>
<reference evidence="2 3" key="1">
    <citation type="submission" date="2020-08" db="EMBL/GenBank/DDBJ databases">
        <title>Genomic Encyclopedia of Type Strains, Phase IV (KMG-IV): sequencing the most valuable type-strain genomes for metagenomic binning, comparative biology and taxonomic classification.</title>
        <authorList>
            <person name="Goeker M."/>
        </authorList>
    </citation>
    <scope>NUCLEOTIDE SEQUENCE [LARGE SCALE GENOMIC DNA]</scope>
    <source>
        <strain evidence="2 3">DSM 23240</strain>
    </source>
</reference>
<comment type="caution">
    <text evidence="2">The sequence shown here is derived from an EMBL/GenBank/DDBJ whole genome shotgun (WGS) entry which is preliminary data.</text>
</comment>
<evidence type="ECO:0000313" key="3">
    <source>
        <dbReference type="Proteomes" id="UP000571084"/>
    </source>
</evidence>
<name>A0A840RU03_9BURK</name>
<organism evidence="2 3">
    <name type="scientific">Glaciimonas immobilis</name>
    <dbReference type="NCBI Taxonomy" id="728004"/>
    <lineage>
        <taxon>Bacteria</taxon>
        <taxon>Pseudomonadati</taxon>
        <taxon>Pseudomonadota</taxon>
        <taxon>Betaproteobacteria</taxon>
        <taxon>Burkholderiales</taxon>
        <taxon>Oxalobacteraceae</taxon>
        <taxon>Glaciimonas</taxon>
    </lineage>
</organism>
<dbReference type="InterPro" id="IPR050993">
    <property type="entry name" value="Isochorismatase_domain"/>
</dbReference>
<evidence type="ECO:0000259" key="1">
    <source>
        <dbReference type="Pfam" id="PF00857"/>
    </source>
</evidence>
<proteinExistence type="predicted"/>
<keyword evidence="3" id="KW-1185">Reference proteome</keyword>
<dbReference type="InterPro" id="IPR036380">
    <property type="entry name" value="Isochorismatase-like_sf"/>
</dbReference>
<dbReference type="Gene3D" id="3.40.50.850">
    <property type="entry name" value="Isochorismatase-like"/>
    <property type="match status" value="1"/>
</dbReference>
<gene>
    <name evidence="2" type="ORF">HNR39_001999</name>
</gene>
<evidence type="ECO:0000313" key="2">
    <source>
        <dbReference type="EMBL" id="MBB5200164.1"/>
    </source>
</evidence>
<dbReference type="Proteomes" id="UP000571084">
    <property type="component" value="Unassembled WGS sequence"/>
</dbReference>
<dbReference type="EMBL" id="JACHHQ010000004">
    <property type="protein sequence ID" value="MBB5200164.1"/>
    <property type="molecule type" value="Genomic_DNA"/>
</dbReference>
<dbReference type="Pfam" id="PF00857">
    <property type="entry name" value="Isochorismatase"/>
    <property type="match status" value="1"/>
</dbReference>
<dbReference type="InterPro" id="IPR000868">
    <property type="entry name" value="Isochorismatase-like_dom"/>
</dbReference>
<dbReference type="PANTHER" id="PTHR14119">
    <property type="entry name" value="HYDROLASE"/>
    <property type="match status" value="1"/>
</dbReference>